<dbReference type="PANTHER" id="PTHR30636">
    <property type="entry name" value="UPF0701 PROTEIN YICC"/>
    <property type="match status" value="1"/>
</dbReference>
<dbReference type="NCBIfam" id="TIGR00255">
    <property type="entry name" value="YicC/YloC family endoribonuclease"/>
    <property type="match status" value="1"/>
</dbReference>
<keyword evidence="2" id="KW-0540">Nuclease</keyword>
<feature type="domain" description="Endoribonuclease YicC-like C-terminal" evidence="7">
    <location>
        <begin position="173"/>
        <end position="292"/>
    </location>
</feature>
<dbReference type="RefSeq" id="WP_207300093.1">
    <property type="nucleotide sequence ID" value="NZ_CP071444.1"/>
</dbReference>
<evidence type="ECO:0000259" key="6">
    <source>
        <dbReference type="Pfam" id="PF03755"/>
    </source>
</evidence>
<evidence type="ECO:0000256" key="3">
    <source>
        <dbReference type="ARBA" id="ARBA00022759"/>
    </source>
</evidence>
<keyword evidence="9" id="KW-1185">Reference proteome</keyword>
<gene>
    <name evidence="8" type="ORF">J0B03_01275</name>
</gene>
<dbReference type="GO" id="GO:0004521">
    <property type="term" value="F:RNA endonuclease activity"/>
    <property type="evidence" value="ECO:0007669"/>
    <property type="project" value="InterPro"/>
</dbReference>
<dbReference type="EMBL" id="CP071444">
    <property type="protein sequence ID" value="QSX08752.1"/>
    <property type="molecule type" value="Genomic_DNA"/>
</dbReference>
<evidence type="ECO:0000259" key="7">
    <source>
        <dbReference type="Pfam" id="PF08340"/>
    </source>
</evidence>
<evidence type="ECO:0000256" key="2">
    <source>
        <dbReference type="ARBA" id="ARBA00022722"/>
    </source>
</evidence>
<comment type="cofactor">
    <cofactor evidence="1">
        <name>a divalent metal cation</name>
        <dbReference type="ChEBI" id="CHEBI:60240"/>
    </cofactor>
</comment>
<dbReference type="InterPro" id="IPR005229">
    <property type="entry name" value="YicC/YloC-like"/>
</dbReference>
<dbReference type="GO" id="GO:0016787">
    <property type="term" value="F:hydrolase activity"/>
    <property type="evidence" value="ECO:0007669"/>
    <property type="project" value="UniProtKB-KW"/>
</dbReference>
<evidence type="ECO:0000256" key="5">
    <source>
        <dbReference type="ARBA" id="ARBA00035648"/>
    </source>
</evidence>
<evidence type="ECO:0000313" key="8">
    <source>
        <dbReference type="EMBL" id="QSX08752.1"/>
    </source>
</evidence>
<feature type="domain" description="Endoribonuclease YicC-like N-terminal" evidence="6">
    <location>
        <begin position="1"/>
        <end position="156"/>
    </location>
</feature>
<keyword evidence="3" id="KW-0255">Endonuclease</keyword>
<dbReference type="InterPro" id="IPR013551">
    <property type="entry name" value="YicC-like_C"/>
</dbReference>
<comment type="similarity">
    <text evidence="5">Belongs to the YicC/YloC family.</text>
</comment>
<sequence length="292" mass="34193">MNSMTGYGKGSYRDDRTEIAVELKTINHRYKDFFIRMPRTLNFAEDALRKEIGKQIQRGRIEVHIKIHYFGLENKEVRVDLELAKAYMACLKELKTQLPEATGEYGISLIARYPEVIYTEEKDTDEQELFGKVHDALTEALKGLVETRKSEGVVLEEDFLKRLSIIEDTVEQIKALEPVVNEENTLKLRNRIEEYTKDLEIDEKRLMEEVAYLSEKASVTEEITRLNSHIRRFRKIMKEIDSVGRKLDFLIQEMHREINTIGSKSNHLELSNLVVDVKSEIEKMREQIQNIE</sequence>
<dbReference type="Proteomes" id="UP000663499">
    <property type="component" value="Chromosome"/>
</dbReference>
<keyword evidence="4" id="KW-0378">Hydrolase</keyword>
<dbReference type="KEGG" id="alka:J0B03_01275"/>
<dbReference type="AlphaFoldDB" id="A0A975AHS4"/>
<evidence type="ECO:0000313" key="9">
    <source>
        <dbReference type="Proteomes" id="UP000663499"/>
    </source>
</evidence>
<name>A0A975AHS4_9FIRM</name>
<evidence type="ECO:0000256" key="4">
    <source>
        <dbReference type="ARBA" id="ARBA00022801"/>
    </source>
</evidence>
<dbReference type="Pfam" id="PF03755">
    <property type="entry name" value="YicC-like_N"/>
    <property type="match status" value="1"/>
</dbReference>
<evidence type="ECO:0000256" key="1">
    <source>
        <dbReference type="ARBA" id="ARBA00001968"/>
    </source>
</evidence>
<dbReference type="Pfam" id="PF08340">
    <property type="entry name" value="YicC-like_C"/>
    <property type="match status" value="1"/>
</dbReference>
<dbReference type="PANTHER" id="PTHR30636:SF3">
    <property type="entry name" value="UPF0701 PROTEIN YICC"/>
    <property type="match status" value="1"/>
</dbReference>
<proteinExistence type="inferred from homology"/>
<dbReference type="InterPro" id="IPR013527">
    <property type="entry name" value="YicC-like_N"/>
</dbReference>
<accession>A0A975AHS4</accession>
<organism evidence="8 9">
    <name type="scientific">Alkalibacter rhizosphaerae</name>
    <dbReference type="NCBI Taxonomy" id="2815577"/>
    <lineage>
        <taxon>Bacteria</taxon>
        <taxon>Bacillati</taxon>
        <taxon>Bacillota</taxon>
        <taxon>Clostridia</taxon>
        <taxon>Eubacteriales</taxon>
        <taxon>Eubacteriaceae</taxon>
        <taxon>Alkalibacter</taxon>
    </lineage>
</organism>
<protein>
    <submittedName>
        <fullName evidence="8">YicC family protein</fullName>
    </submittedName>
</protein>
<reference evidence="8" key="1">
    <citation type="submission" date="2021-03" db="EMBL/GenBank/DDBJ databases">
        <title>Alkalibacter marinus sp. nov., isolated from tidal flat sediment.</title>
        <authorList>
            <person name="Namirimu T."/>
            <person name="Yang J.-A."/>
            <person name="Yang S.-H."/>
            <person name="Kim Y.-J."/>
            <person name="Kwon K.K."/>
        </authorList>
    </citation>
    <scope>NUCLEOTIDE SEQUENCE</scope>
    <source>
        <strain evidence="8">ES005</strain>
    </source>
</reference>